<dbReference type="Proteomes" id="UP001056255">
    <property type="component" value="Chromosome I"/>
</dbReference>
<dbReference type="RefSeq" id="WP_251878943.1">
    <property type="nucleotide sequence ID" value="NZ_CP082275.1"/>
</dbReference>
<gene>
    <name evidence="1" type="ORF">K6Q96_06850</name>
</gene>
<protein>
    <submittedName>
        <fullName evidence="1">Uncharacterized protein</fullName>
    </submittedName>
</protein>
<keyword evidence="2" id="KW-1185">Reference proteome</keyword>
<evidence type="ECO:0000313" key="2">
    <source>
        <dbReference type="Proteomes" id="UP001056255"/>
    </source>
</evidence>
<proteinExistence type="predicted"/>
<reference evidence="1" key="1">
    <citation type="submission" date="2021-08" db="EMBL/GenBank/DDBJ databases">
        <authorList>
            <person name="Sakaguchi M."/>
            <person name="Kikuchi T."/>
            <person name="Urbanczyk H."/>
        </authorList>
    </citation>
    <scope>NUCLEOTIDE SEQUENCE</scope>
    <source>
        <strain evidence="1">020920N</strain>
    </source>
</reference>
<organism evidence="1 2">
    <name type="scientific">Grimontia kaedaensis</name>
    <dbReference type="NCBI Taxonomy" id="2872157"/>
    <lineage>
        <taxon>Bacteria</taxon>
        <taxon>Pseudomonadati</taxon>
        <taxon>Pseudomonadota</taxon>
        <taxon>Gammaproteobacteria</taxon>
        <taxon>Vibrionales</taxon>
        <taxon>Vibrionaceae</taxon>
        <taxon>Grimontia</taxon>
    </lineage>
</organism>
<evidence type="ECO:0000313" key="1">
    <source>
        <dbReference type="EMBL" id="USH03705.1"/>
    </source>
</evidence>
<dbReference type="EMBL" id="CP082275">
    <property type="protein sequence ID" value="USH03705.1"/>
    <property type="molecule type" value="Genomic_DNA"/>
</dbReference>
<accession>A0ABY4WXI7</accession>
<sequence>MKNVIILTSMLLSANAWGVEHINLTVDKCRVIPNGDLRVIGNSNGITKTISLQNSTFSKDVMDRYVSLCMAGVVSGKTVRIDYLNCSDSNCTGTGNTSLELFK</sequence>
<name>A0ABY4WXI7_9GAMM</name>